<dbReference type="EMBL" id="JAAOZC010000002">
    <property type="protein sequence ID" value="NIJ07222.1"/>
    <property type="molecule type" value="Genomic_DNA"/>
</dbReference>
<reference evidence="2 3" key="1">
    <citation type="submission" date="2020-03" db="EMBL/GenBank/DDBJ databases">
        <title>Genomic Encyclopedia of Type Strains, Phase III (KMG-III): the genomes of soil and plant-associated and newly described type strains.</title>
        <authorList>
            <person name="Whitman W."/>
        </authorList>
    </citation>
    <scope>NUCLEOTIDE SEQUENCE [LARGE SCALE GENOMIC DNA]</scope>
    <source>
        <strain evidence="2 3">CECT 8804</strain>
    </source>
</reference>
<evidence type="ECO:0000313" key="2">
    <source>
        <dbReference type="EMBL" id="NIJ07222.1"/>
    </source>
</evidence>
<gene>
    <name evidence="2" type="ORF">FHS31_000818</name>
</gene>
<dbReference type="Proteomes" id="UP000727456">
    <property type="component" value="Unassembled WGS sequence"/>
</dbReference>
<evidence type="ECO:0000313" key="3">
    <source>
        <dbReference type="Proteomes" id="UP000727456"/>
    </source>
</evidence>
<organism evidence="2 3">
    <name type="scientific">Sphingomonas vulcanisoli</name>
    <dbReference type="NCBI Taxonomy" id="1658060"/>
    <lineage>
        <taxon>Bacteria</taxon>
        <taxon>Pseudomonadati</taxon>
        <taxon>Pseudomonadota</taxon>
        <taxon>Alphaproteobacteria</taxon>
        <taxon>Sphingomonadales</taxon>
        <taxon>Sphingomonadaceae</taxon>
        <taxon>Sphingomonas</taxon>
    </lineage>
</organism>
<proteinExistence type="predicted"/>
<evidence type="ECO:0000256" key="1">
    <source>
        <dbReference type="SAM" id="MobiDB-lite"/>
    </source>
</evidence>
<accession>A0ABX0TNW6</accession>
<keyword evidence="3" id="KW-1185">Reference proteome</keyword>
<comment type="caution">
    <text evidence="2">The sequence shown here is derived from an EMBL/GenBank/DDBJ whole genome shotgun (WGS) entry which is preliminary data.</text>
</comment>
<protein>
    <submittedName>
        <fullName evidence="2">Uncharacterized protein</fullName>
    </submittedName>
</protein>
<feature type="region of interest" description="Disordered" evidence="1">
    <location>
        <begin position="44"/>
        <end position="67"/>
    </location>
</feature>
<name>A0ABX0TNW6_9SPHN</name>
<sequence>MVSREQVIARTDQMRAMSDTDRAAAIAASPKIIGFARFQERAKQQQLRSAYRAPPIGGPDGPSPIRR</sequence>